<dbReference type="Pfam" id="PF00481">
    <property type="entry name" value="PP2C"/>
    <property type="match status" value="1"/>
</dbReference>
<dbReference type="GO" id="GO:0046872">
    <property type="term" value="F:metal ion binding"/>
    <property type="evidence" value="ECO:0007669"/>
    <property type="project" value="UniProtKB-KW"/>
</dbReference>
<dbReference type="SMART" id="SM00332">
    <property type="entry name" value="PP2Cc"/>
    <property type="match status" value="1"/>
</dbReference>
<evidence type="ECO:0000256" key="1">
    <source>
        <dbReference type="ARBA" id="ARBA00022723"/>
    </source>
</evidence>
<dbReference type="InterPro" id="IPR001932">
    <property type="entry name" value="PPM-type_phosphatase-like_dom"/>
</dbReference>
<protein>
    <submittedName>
        <fullName evidence="6">Protein phosphatase 1f</fullName>
    </submittedName>
</protein>
<dbReference type="PANTHER" id="PTHR47992">
    <property type="entry name" value="PROTEIN PHOSPHATASE"/>
    <property type="match status" value="1"/>
</dbReference>
<keyword evidence="7" id="KW-1185">Reference proteome</keyword>
<dbReference type="Gene3D" id="3.60.40.10">
    <property type="entry name" value="PPM-type phosphatase domain"/>
    <property type="match status" value="1"/>
</dbReference>
<dbReference type="PROSITE" id="PS51746">
    <property type="entry name" value="PPM_2"/>
    <property type="match status" value="1"/>
</dbReference>
<accession>A0A0M0K9G2</accession>
<dbReference type="EMBL" id="JWZX01000869">
    <property type="protein sequence ID" value="KOO35445.1"/>
    <property type="molecule type" value="Genomic_DNA"/>
</dbReference>
<dbReference type="SUPFAM" id="SSF81606">
    <property type="entry name" value="PP2C-like"/>
    <property type="match status" value="1"/>
</dbReference>
<name>A0A0M0K9G2_9EUKA</name>
<comment type="similarity">
    <text evidence="4">Belongs to the PP2C family.</text>
</comment>
<proteinExistence type="inferred from homology"/>
<evidence type="ECO:0000313" key="6">
    <source>
        <dbReference type="EMBL" id="KOO35445.1"/>
    </source>
</evidence>
<dbReference type="InterPro" id="IPR015655">
    <property type="entry name" value="PP2C"/>
</dbReference>
<feature type="domain" description="PPM-type phosphatase" evidence="5">
    <location>
        <begin position="26"/>
        <end position="258"/>
    </location>
</feature>
<gene>
    <name evidence="6" type="ORF">Ctob_012245</name>
</gene>
<comment type="caution">
    <text evidence="6">The sequence shown here is derived from an EMBL/GenBank/DDBJ whole genome shotgun (WGS) entry which is preliminary data.</text>
</comment>
<dbReference type="AlphaFoldDB" id="A0A0M0K9G2"/>
<keyword evidence="2 4" id="KW-0378">Hydrolase</keyword>
<organism evidence="6 7">
    <name type="scientific">Chrysochromulina tobinii</name>
    <dbReference type="NCBI Taxonomy" id="1460289"/>
    <lineage>
        <taxon>Eukaryota</taxon>
        <taxon>Haptista</taxon>
        <taxon>Haptophyta</taxon>
        <taxon>Prymnesiophyceae</taxon>
        <taxon>Prymnesiales</taxon>
        <taxon>Chrysochromulinaceae</taxon>
        <taxon>Chrysochromulina</taxon>
    </lineage>
</organism>
<keyword evidence="1" id="KW-0479">Metal-binding</keyword>
<dbReference type="GO" id="GO:0004722">
    <property type="term" value="F:protein serine/threonine phosphatase activity"/>
    <property type="evidence" value="ECO:0007669"/>
    <property type="project" value="InterPro"/>
</dbReference>
<evidence type="ECO:0000313" key="7">
    <source>
        <dbReference type="Proteomes" id="UP000037460"/>
    </source>
</evidence>
<dbReference type="PROSITE" id="PS01032">
    <property type="entry name" value="PPM_1"/>
    <property type="match status" value="1"/>
</dbReference>
<dbReference type="InterPro" id="IPR036457">
    <property type="entry name" value="PPM-type-like_dom_sf"/>
</dbReference>
<reference evidence="7" key="1">
    <citation type="journal article" date="2015" name="PLoS Genet.">
        <title>Genome Sequence and Transcriptome Analyses of Chrysochromulina tobin: Metabolic Tools for Enhanced Algal Fitness in the Prominent Order Prymnesiales (Haptophyceae).</title>
        <authorList>
            <person name="Hovde B.T."/>
            <person name="Deodato C.R."/>
            <person name="Hunsperger H.M."/>
            <person name="Ryken S.A."/>
            <person name="Yost W."/>
            <person name="Jha R.K."/>
            <person name="Patterson J."/>
            <person name="Monnat R.J. Jr."/>
            <person name="Barlow S.B."/>
            <person name="Starkenburg S.R."/>
            <person name="Cattolico R.A."/>
        </authorList>
    </citation>
    <scope>NUCLEOTIDE SEQUENCE</scope>
    <source>
        <strain evidence="7">CCMP291</strain>
    </source>
</reference>
<keyword evidence="3 4" id="KW-0904">Protein phosphatase</keyword>
<dbReference type="Proteomes" id="UP000037460">
    <property type="component" value="Unassembled WGS sequence"/>
</dbReference>
<dbReference type="OrthoDB" id="10264738at2759"/>
<evidence type="ECO:0000256" key="4">
    <source>
        <dbReference type="RuleBase" id="RU003465"/>
    </source>
</evidence>
<evidence type="ECO:0000256" key="2">
    <source>
        <dbReference type="ARBA" id="ARBA00022801"/>
    </source>
</evidence>
<sequence>MSRALLGVALPLTTSWLGTRKAAPARYGSSSIQGRRPNQEDRLHACDRLPGHPDCALYAVYDGHGGARAAIFCAERMQGYLTRSSHFKARDLAKALHEAFRDCEADFIMVAGREGLRDGTTAVVALVEAKTLTVAHVGDSRGVLCRAGGETISITQDHKPELEAERRRIEALGGFVSHIGCWRAMGILAMSRAIGDLFLKPYVSAEPDISTVQLEDTDEFVVLASDGVFDVFDNEQVVQIVQGGLFSTPSEVAARMPA</sequence>
<evidence type="ECO:0000259" key="5">
    <source>
        <dbReference type="PROSITE" id="PS51746"/>
    </source>
</evidence>
<dbReference type="InterPro" id="IPR000222">
    <property type="entry name" value="PP2C_BS"/>
</dbReference>
<dbReference type="CDD" id="cd00143">
    <property type="entry name" value="PP2Cc"/>
    <property type="match status" value="1"/>
</dbReference>
<evidence type="ECO:0000256" key="3">
    <source>
        <dbReference type="ARBA" id="ARBA00022912"/>
    </source>
</evidence>